<proteinExistence type="predicted"/>
<accession>A0ACD3RWA2</accession>
<sequence length="155" mass="17754">MSEEEEKGGSQERLLDIQAAVEGLGCHRCLWRVSEAWTDAQKYRQDLGDARWGRLVERLTSPASSKTQSLSFSLQPLCAPSLSQRRFELSRSVLSSDSFSLLGNRRAVAVDYMPVLRYVCRFQRQRRQKEEPARSLNYLSSFSKSTLRLLAEDFS</sequence>
<comment type="caution">
    <text evidence="1">The sequence shown here is derived from an EMBL/GenBank/DDBJ whole genome shotgun (WGS) entry which is preliminary data.</text>
</comment>
<gene>
    <name evidence="1" type="ORF">E3U43_008948</name>
</gene>
<organism evidence="1 2">
    <name type="scientific">Larimichthys crocea</name>
    <name type="common">Large yellow croaker</name>
    <name type="synonym">Pseudosciaena crocea</name>
    <dbReference type="NCBI Taxonomy" id="215358"/>
    <lineage>
        <taxon>Eukaryota</taxon>
        <taxon>Metazoa</taxon>
        <taxon>Chordata</taxon>
        <taxon>Craniata</taxon>
        <taxon>Vertebrata</taxon>
        <taxon>Euteleostomi</taxon>
        <taxon>Actinopterygii</taxon>
        <taxon>Neopterygii</taxon>
        <taxon>Teleostei</taxon>
        <taxon>Neoteleostei</taxon>
        <taxon>Acanthomorphata</taxon>
        <taxon>Eupercaria</taxon>
        <taxon>Sciaenidae</taxon>
        <taxon>Larimichthys</taxon>
    </lineage>
</organism>
<dbReference type="Proteomes" id="UP000793456">
    <property type="component" value="Chromosome I"/>
</dbReference>
<evidence type="ECO:0000313" key="1">
    <source>
        <dbReference type="EMBL" id="TMS23642.1"/>
    </source>
</evidence>
<keyword evidence="2" id="KW-1185">Reference proteome</keyword>
<reference evidence="1" key="1">
    <citation type="submission" date="2018-11" db="EMBL/GenBank/DDBJ databases">
        <title>The sequence and de novo assembly of Larimichthys crocea genome using PacBio and Hi-C technologies.</title>
        <authorList>
            <person name="Xu P."/>
            <person name="Chen B."/>
            <person name="Zhou Z."/>
            <person name="Ke Q."/>
            <person name="Wu Y."/>
            <person name="Bai H."/>
            <person name="Pu F."/>
        </authorList>
    </citation>
    <scope>NUCLEOTIDE SEQUENCE</scope>
    <source>
        <tissue evidence="1">Muscle</tissue>
    </source>
</reference>
<evidence type="ECO:0000313" key="2">
    <source>
        <dbReference type="Proteomes" id="UP000793456"/>
    </source>
</evidence>
<name>A0ACD3RWA2_LARCR</name>
<dbReference type="EMBL" id="CM011674">
    <property type="protein sequence ID" value="TMS23642.1"/>
    <property type="molecule type" value="Genomic_DNA"/>
</dbReference>
<protein>
    <submittedName>
        <fullName evidence="1">Uncharacterized protein</fullName>
    </submittedName>
</protein>